<dbReference type="InterPro" id="IPR034294">
    <property type="entry name" value="Aquaporin_transptr"/>
</dbReference>
<comment type="caution">
    <text evidence="8">The sequence shown here is derived from an EMBL/GenBank/DDBJ whole genome shotgun (WGS) entry which is preliminary data.</text>
</comment>
<feature type="transmembrane region" description="Helical" evidence="7">
    <location>
        <begin position="161"/>
        <end position="179"/>
    </location>
</feature>
<evidence type="ECO:0000256" key="1">
    <source>
        <dbReference type="ARBA" id="ARBA00004141"/>
    </source>
</evidence>
<keyword evidence="5 7" id="KW-0472">Membrane</keyword>
<evidence type="ECO:0000256" key="4">
    <source>
        <dbReference type="ARBA" id="ARBA00022989"/>
    </source>
</evidence>
<keyword evidence="9" id="KW-1185">Reference proteome</keyword>
<protein>
    <recommendedName>
        <fullName evidence="10">Aquaporin</fullName>
    </recommendedName>
</protein>
<dbReference type="PANTHER" id="PTHR19139:SF199">
    <property type="entry name" value="MIP17260P"/>
    <property type="match status" value="1"/>
</dbReference>
<evidence type="ECO:0000313" key="8">
    <source>
        <dbReference type="EMBL" id="KAL0480719.1"/>
    </source>
</evidence>
<feature type="transmembrane region" description="Helical" evidence="7">
    <location>
        <begin position="234"/>
        <end position="253"/>
    </location>
</feature>
<dbReference type="Pfam" id="PF00230">
    <property type="entry name" value="MIP"/>
    <property type="match status" value="1"/>
</dbReference>
<dbReference type="PANTHER" id="PTHR19139">
    <property type="entry name" value="AQUAPORIN TRANSPORTER"/>
    <property type="match status" value="1"/>
</dbReference>
<proteinExistence type="inferred from homology"/>
<dbReference type="GO" id="GO:0015250">
    <property type="term" value="F:water channel activity"/>
    <property type="evidence" value="ECO:0007669"/>
    <property type="project" value="TreeGrafter"/>
</dbReference>
<dbReference type="Gene3D" id="1.20.1080.10">
    <property type="entry name" value="Glycerol uptake facilitator protein"/>
    <property type="match status" value="1"/>
</dbReference>
<evidence type="ECO:0000256" key="7">
    <source>
        <dbReference type="SAM" id="Phobius"/>
    </source>
</evidence>
<accession>A0AAW2YVP1</accession>
<evidence type="ECO:0000256" key="3">
    <source>
        <dbReference type="ARBA" id="ARBA00022692"/>
    </source>
</evidence>
<feature type="transmembrane region" description="Helical" evidence="7">
    <location>
        <begin position="78"/>
        <end position="100"/>
    </location>
</feature>
<feature type="transmembrane region" description="Helical" evidence="7">
    <location>
        <begin position="185"/>
        <end position="205"/>
    </location>
</feature>
<feature type="transmembrane region" description="Helical" evidence="7">
    <location>
        <begin position="120"/>
        <end position="141"/>
    </location>
</feature>
<dbReference type="InterPro" id="IPR000425">
    <property type="entry name" value="MIP"/>
</dbReference>
<keyword evidence="4 7" id="KW-1133">Transmembrane helix</keyword>
<feature type="transmembrane region" description="Helical" evidence="7">
    <location>
        <begin position="47"/>
        <end position="66"/>
    </location>
</feature>
<keyword evidence="6" id="KW-0813">Transport</keyword>
<sequence>MNDKTTKHGTLIMEILRHIFQGPKEDPDMDKDIEKIFSEVRRGAAEFVGMFLISFVLSFSGVMHHISEEKSSKVMMCAILDGLIHAVLVYTISTVSGGHFNPSVSLMFSIKGVFKFWRVLYYWFAQFTGALSGCLLVYVVFGNPDHLGAPYPIKSTIGQALFIEIIGSFIDTLIILSVAEASYIVGTHAAIASCFEHIIISMLFAGVSKGKYNIALALAPIIVSRTHFDTIWLYLVGPICGPLIALMVCRLFITKRATYDSKTKANGKGRINPEEQDD</sequence>
<name>A0AAW2YVP1_9EUKA</name>
<dbReference type="SUPFAM" id="SSF81338">
    <property type="entry name" value="Aquaporin-like"/>
    <property type="match status" value="1"/>
</dbReference>
<comment type="subcellular location">
    <subcellularLocation>
        <location evidence="1">Membrane</location>
        <topology evidence="1">Multi-pass membrane protein</topology>
    </subcellularLocation>
</comment>
<dbReference type="GO" id="GO:0005886">
    <property type="term" value="C:plasma membrane"/>
    <property type="evidence" value="ECO:0007669"/>
    <property type="project" value="TreeGrafter"/>
</dbReference>
<dbReference type="InterPro" id="IPR023271">
    <property type="entry name" value="Aquaporin-like"/>
</dbReference>
<dbReference type="Proteomes" id="UP001431209">
    <property type="component" value="Unassembled WGS sequence"/>
</dbReference>
<evidence type="ECO:0000313" key="9">
    <source>
        <dbReference type="Proteomes" id="UP001431209"/>
    </source>
</evidence>
<evidence type="ECO:0008006" key="10">
    <source>
        <dbReference type="Google" id="ProtNLM"/>
    </source>
</evidence>
<comment type="similarity">
    <text evidence="2 6">Belongs to the MIP/aquaporin (TC 1.A.8) family.</text>
</comment>
<organism evidence="8 9">
    <name type="scientific">Acrasis kona</name>
    <dbReference type="NCBI Taxonomy" id="1008807"/>
    <lineage>
        <taxon>Eukaryota</taxon>
        <taxon>Discoba</taxon>
        <taxon>Heterolobosea</taxon>
        <taxon>Tetramitia</taxon>
        <taxon>Eutetramitia</taxon>
        <taxon>Acrasidae</taxon>
        <taxon>Acrasis</taxon>
    </lineage>
</organism>
<evidence type="ECO:0000256" key="6">
    <source>
        <dbReference type="RuleBase" id="RU000477"/>
    </source>
</evidence>
<reference evidence="8 9" key="1">
    <citation type="submission" date="2024-03" db="EMBL/GenBank/DDBJ databases">
        <title>The Acrasis kona genome and developmental transcriptomes reveal deep origins of eukaryotic multicellular pathways.</title>
        <authorList>
            <person name="Sheikh S."/>
            <person name="Fu C.-J."/>
            <person name="Brown M.W."/>
            <person name="Baldauf S.L."/>
        </authorList>
    </citation>
    <scope>NUCLEOTIDE SEQUENCE [LARGE SCALE GENOMIC DNA]</scope>
    <source>
        <strain evidence="8 9">ATCC MYA-3509</strain>
    </source>
</reference>
<dbReference type="AlphaFoldDB" id="A0AAW2YVP1"/>
<dbReference type="PRINTS" id="PR00783">
    <property type="entry name" value="MINTRINSICP"/>
</dbReference>
<evidence type="ECO:0000256" key="2">
    <source>
        <dbReference type="ARBA" id="ARBA00006175"/>
    </source>
</evidence>
<gene>
    <name evidence="8" type="ORF">AKO1_006986</name>
</gene>
<keyword evidence="3 6" id="KW-0812">Transmembrane</keyword>
<dbReference type="EMBL" id="JAOPGA020000683">
    <property type="protein sequence ID" value="KAL0480719.1"/>
    <property type="molecule type" value="Genomic_DNA"/>
</dbReference>
<evidence type="ECO:0000256" key="5">
    <source>
        <dbReference type="ARBA" id="ARBA00023136"/>
    </source>
</evidence>